<protein>
    <recommendedName>
        <fullName evidence="3">BIG2 domain-containing protein</fullName>
    </recommendedName>
</protein>
<organism evidence="1 2">
    <name type="scientific">Pseudomonas granadensis</name>
    <dbReference type="NCBI Taxonomy" id="1421430"/>
    <lineage>
        <taxon>Bacteria</taxon>
        <taxon>Pseudomonadati</taxon>
        <taxon>Pseudomonadota</taxon>
        <taxon>Gammaproteobacteria</taxon>
        <taxon>Pseudomonadales</taxon>
        <taxon>Pseudomonadaceae</taxon>
        <taxon>Pseudomonas</taxon>
    </lineage>
</organism>
<dbReference type="InterPro" id="IPR008964">
    <property type="entry name" value="Invasin/intimin_cell_adhesion"/>
</dbReference>
<dbReference type="Gene3D" id="2.60.40.1080">
    <property type="match status" value="1"/>
</dbReference>
<name>A0ABX7GL59_9PSED</name>
<accession>A0ABX7GL59</accession>
<dbReference type="EMBL" id="CP069352">
    <property type="protein sequence ID" value="QRK85743.1"/>
    <property type="molecule type" value="Genomic_DNA"/>
</dbReference>
<evidence type="ECO:0008006" key="3">
    <source>
        <dbReference type="Google" id="ProtNLM"/>
    </source>
</evidence>
<evidence type="ECO:0000313" key="2">
    <source>
        <dbReference type="Proteomes" id="UP000663686"/>
    </source>
</evidence>
<sequence length="907" mass="98862">MNSTVAPSESSSNEQVQIFPPPPDGIGVLSLSPFYITNHKPQPNGAMGINVAMANGDLSGLLAWIFPYLDMSSGDIIYVHLDPHPLPVAEIEVTGAHFNDQGVAQLISFYISLDDLEFSFPPNSLNSLKGKIVVKRLSGNSNESPTVEVLYKYPPPGPQDPDASSAKNEAMTKPIVADLVIDQTVIENGTWVGIAQYPNQCIGDKVTVAFGPLLIETTISSLGDVLIEITTKDLSKLAKTDNLPVSWSVHDIVENYSKWSPSTHLKVIPGVFLLAAPFWDDADTKNVLNHDLLQDLGTTVTASAVFDIGDRIDLTLEGHTGTAEAIIYTDSKTRIKSGRTEIFDIPNEFIRNAIGGDLIASFTVTNGPDPQQSKPAHALVTGTSSPLGLPTVTPRTTDGEIPEDAPLVSVKFARFWPLKPNATALCYWQTLSEAGTTILHIFQQIIIDEKLPITFQIEGKFVAPYADSPLWVKCEIKNSGKATVSSDLLKLQISAKKVIKINAPTQVPQGPIDPLEGSPLMRAEYLGAQDGQMGRLRQQNASPGAPAFPRLPFNNNKRINWLLGRDFLLRHQGEEISLFWNLWSNGERIASSPTTKVAIAAVPSEDPRFPTITVANVTTSELEVKNLQAADVFVVPAWLHQNTTHLVWVTLEGTNEAGNKVISEYVVGMRVTSSEGYEHPLPLEWLQTLKHLSELTISFWVSFSGLPEERSKVKFPTRKYLVKSTLPLSMDTTPMPLPAFAIKYPSWPVYGSIPGNVATRSPVGGTGPYIFASSAPGIVSVTQAGVVTGNRNGTAIITVTDQNRESLSYTVNVSNVYNLAINDASMNHYQAVNWMSSLRGFPVSTAAVNALITVYGRMPIYKHYWLCEKGWCQGVSVGFAFFHHEYRGLSCANAEANWAGAWCLLST</sequence>
<dbReference type="SUPFAM" id="SSF49373">
    <property type="entry name" value="Invasin/intimin cell-adhesion fragments"/>
    <property type="match status" value="1"/>
</dbReference>
<dbReference type="Proteomes" id="UP000663686">
    <property type="component" value="Chromosome"/>
</dbReference>
<evidence type="ECO:0000313" key="1">
    <source>
        <dbReference type="EMBL" id="QRK85743.1"/>
    </source>
</evidence>
<gene>
    <name evidence="1" type="ORF">JN757_08220</name>
</gene>
<keyword evidence="2" id="KW-1185">Reference proteome</keyword>
<reference evidence="1 2" key="1">
    <citation type="submission" date="2021-03" db="EMBL/GenBank/DDBJ databases">
        <title>P. granadensis CT364 genome publication.</title>
        <authorList>
            <person name="Stach J."/>
            <person name="Montero-Calasanz Md.C."/>
        </authorList>
    </citation>
    <scope>NUCLEOTIDE SEQUENCE [LARGE SCALE GENOMIC DNA]</scope>
    <source>
        <strain evidence="1 2">CT364</strain>
    </source>
</reference>
<dbReference type="RefSeq" id="WP_203421167.1">
    <property type="nucleotide sequence ID" value="NZ_CP069352.1"/>
</dbReference>
<proteinExistence type="predicted"/>